<reference evidence="21 22" key="1">
    <citation type="submission" date="2020-08" db="EMBL/GenBank/DDBJ databases">
        <title>Genome public.</title>
        <authorList>
            <person name="Liu C."/>
            <person name="Sun Q."/>
        </authorList>
    </citation>
    <scope>NUCLEOTIDE SEQUENCE [LARGE SCALE GENOMIC DNA]</scope>
    <source>
        <strain evidence="21 22">NSJ-26</strain>
    </source>
</reference>
<evidence type="ECO:0000313" key="21">
    <source>
        <dbReference type="EMBL" id="MBC8590713.1"/>
    </source>
</evidence>
<dbReference type="InterPro" id="IPR004101">
    <property type="entry name" value="Mur_ligase_C"/>
</dbReference>
<sequence>MNLNNKEVLVIGLGISGITTIKAIHKLGANISISDTKQESELREVLDSIKDIPLEKYLGTENVNLDKFDLIIKSPGIPPTSKLIKEATKKDIKIITDMELGYLLSPTKNLIAITGTNGKTTTTTLTGEILKKANHNTFVVGNIGVGILDKIIDCKREDVFVIEASSFQLENTIKFKPKVSVILNLSPDHLDWHGSYDNYIESKKKVFRNQDKDDYVVLNYDDSLIRTFQKEIQANIIWFSVNQPLDNGIYLDGDNICISCRGTKHKLLSRKKLKLLGKHNLENILASIGIGYAIGIDTEIIKKTICNFKGVEHRLEYVLDKNQRRFYNDSKGTNVEASIKAIEAIEGPIILIAGGYDKDVEFDELIKNFNNKVKYLILLGQTKEKIKESAVKYGFMKNYFVKDMKEAVKVAYDLSEKGDNILLSPACASWGMYKNFEVRGRAFKEAVYDLREE</sequence>
<dbReference type="Gene3D" id="3.90.190.20">
    <property type="entry name" value="Mur ligase, C-terminal domain"/>
    <property type="match status" value="1"/>
</dbReference>
<gene>
    <name evidence="17" type="primary">murD</name>
    <name evidence="21" type="ORF">H8689_06145</name>
</gene>
<evidence type="ECO:0000259" key="19">
    <source>
        <dbReference type="Pfam" id="PF02875"/>
    </source>
</evidence>
<keyword evidence="8 17" id="KW-0436">Ligase</keyword>
<comment type="subcellular location">
    <subcellularLocation>
        <location evidence="2 17 18">Cytoplasm</location>
    </subcellularLocation>
</comment>
<evidence type="ECO:0000256" key="18">
    <source>
        <dbReference type="RuleBase" id="RU003664"/>
    </source>
</evidence>
<evidence type="ECO:0000256" key="8">
    <source>
        <dbReference type="ARBA" id="ARBA00022598"/>
    </source>
</evidence>
<proteinExistence type="inferred from homology"/>
<organism evidence="21 22">
    <name type="scientific">Wansuia hejianensis</name>
    <dbReference type="NCBI Taxonomy" id="2763667"/>
    <lineage>
        <taxon>Bacteria</taxon>
        <taxon>Bacillati</taxon>
        <taxon>Bacillota</taxon>
        <taxon>Clostridia</taxon>
        <taxon>Lachnospirales</taxon>
        <taxon>Lachnospiraceae</taxon>
        <taxon>Wansuia</taxon>
    </lineage>
</organism>
<keyword evidence="13 17" id="KW-0961">Cell wall biogenesis/degradation</keyword>
<dbReference type="SUPFAM" id="SSF53623">
    <property type="entry name" value="MurD-like peptide ligases, catalytic domain"/>
    <property type="match status" value="1"/>
</dbReference>
<dbReference type="SUPFAM" id="SSF53244">
    <property type="entry name" value="MurD-like peptide ligases, peptide-binding domain"/>
    <property type="match status" value="1"/>
</dbReference>
<evidence type="ECO:0000256" key="10">
    <source>
        <dbReference type="ARBA" id="ARBA00022840"/>
    </source>
</evidence>
<evidence type="ECO:0000256" key="15">
    <source>
        <dbReference type="ARBA" id="ARBA00032324"/>
    </source>
</evidence>
<evidence type="ECO:0000256" key="11">
    <source>
        <dbReference type="ARBA" id="ARBA00022960"/>
    </source>
</evidence>
<comment type="pathway">
    <text evidence="3 17 18">Cell wall biogenesis; peptidoglycan biosynthesis.</text>
</comment>
<evidence type="ECO:0000256" key="12">
    <source>
        <dbReference type="ARBA" id="ARBA00022984"/>
    </source>
</evidence>
<dbReference type="Gene3D" id="3.40.1190.10">
    <property type="entry name" value="Mur-like, catalytic domain"/>
    <property type="match status" value="1"/>
</dbReference>
<dbReference type="Pfam" id="PF02875">
    <property type="entry name" value="Mur_ligase_C"/>
    <property type="match status" value="1"/>
</dbReference>
<evidence type="ECO:0000256" key="2">
    <source>
        <dbReference type="ARBA" id="ARBA00004496"/>
    </source>
</evidence>
<accession>A0A926INH9</accession>
<dbReference type="InterPro" id="IPR036565">
    <property type="entry name" value="Mur-like_cat_sf"/>
</dbReference>
<dbReference type="Proteomes" id="UP000601522">
    <property type="component" value="Unassembled WGS sequence"/>
</dbReference>
<evidence type="ECO:0000256" key="7">
    <source>
        <dbReference type="ARBA" id="ARBA00022490"/>
    </source>
</evidence>
<evidence type="ECO:0000259" key="20">
    <source>
        <dbReference type="Pfam" id="PF08245"/>
    </source>
</evidence>
<comment type="catalytic activity">
    <reaction evidence="16 17 18">
        <text>UDP-N-acetyl-alpha-D-muramoyl-L-alanine + D-glutamate + ATP = UDP-N-acetyl-alpha-D-muramoyl-L-alanyl-D-glutamate + ADP + phosphate + H(+)</text>
        <dbReference type="Rhea" id="RHEA:16429"/>
        <dbReference type="ChEBI" id="CHEBI:15378"/>
        <dbReference type="ChEBI" id="CHEBI:29986"/>
        <dbReference type="ChEBI" id="CHEBI:30616"/>
        <dbReference type="ChEBI" id="CHEBI:43474"/>
        <dbReference type="ChEBI" id="CHEBI:83898"/>
        <dbReference type="ChEBI" id="CHEBI:83900"/>
        <dbReference type="ChEBI" id="CHEBI:456216"/>
        <dbReference type="EC" id="6.3.2.9"/>
    </reaction>
</comment>
<dbReference type="GO" id="GO:0005737">
    <property type="term" value="C:cytoplasm"/>
    <property type="evidence" value="ECO:0007669"/>
    <property type="project" value="UniProtKB-SubCell"/>
</dbReference>
<dbReference type="EC" id="6.3.2.9" evidence="5 17"/>
<dbReference type="GO" id="GO:0008764">
    <property type="term" value="F:UDP-N-acetylmuramoylalanine-D-glutamate ligase activity"/>
    <property type="evidence" value="ECO:0007669"/>
    <property type="project" value="UniProtKB-UniRule"/>
</dbReference>
<evidence type="ECO:0000256" key="16">
    <source>
        <dbReference type="ARBA" id="ARBA00047632"/>
    </source>
</evidence>
<feature type="domain" description="Mur ligase C-terminal" evidence="19">
    <location>
        <begin position="313"/>
        <end position="427"/>
    </location>
</feature>
<keyword evidence="7 17" id="KW-0963">Cytoplasm</keyword>
<dbReference type="GO" id="GO:0051301">
    <property type="term" value="P:cell division"/>
    <property type="evidence" value="ECO:0007669"/>
    <property type="project" value="UniProtKB-KW"/>
</dbReference>
<name>A0A926INH9_9FIRM</name>
<dbReference type="GO" id="GO:0071555">
    <property type="term" value="P:cell wall organization"/>
    <property type="evidence" value="ECO:0007669"/>
    <property type="project" value="UniProtKB-KW"/>
</dbReference>
<comment type="function">
    <text evidence="1 17 18">Cell wall formation. Catalyzes the addition of glutamate to the nucleotide precursor UDP-N-acetylmuramoyl-L-alanine (UMA).</text>
</comment>
<evidence type="ECO:0000256" key="6">
    <source>
        <dbReference type="ARBA" id="ARBA00015655"/>
    </source>
</evidence>
<dbReference type="InterPro" id="IPR005762">
    <property type="entry name" value="MurD"/>
</dbReference>
<keyword evidence="11 17" id="KW-0133">Cell shape</keyword>
<dbReference type="AlphaFoldDB" id="A0A926INH9"/>
<protein>
    <recommendedName>
        <fullName evidence="6 17">UDP-N-acetylmuramoylalanine--D-glutamate ligase</fullName>
        <ecNumber evidence="5 17">6.3.2.9</ecNumber>
    </recommendedName>
    <alternativeName>
        <fullName evidence="15 17">D-glutamic acid-adding enzyme</fullName>
    </alternativeName>
    <alternativeName>
        <fullName evidence="14 17">UDP-N-acetylmuramoyl-L-alanyl-D-glutamate synthetase</fullName>
    </alternativeName>
</protein>
<dbReference type="PANTHER" id="PTHR43692">
    <property type="entry name" value="UDP-N-ACETYLMURAMOYLALANINE--D-GLUTAMATE LIGASE"/>
    <property type="match status" value="1"/>
</dbReference>
<dbReference type="Pfam" id="PF21799">
    <property type="entry name" value="MurD-like_N"/>
    <property type="match status" value="1"/>
</dbReference>
<dbReference type="GO" id="GO:0008360">
    <property type="term" value="P:regulation of cell shape"/>
    <property type="evidence" value="ECO:0007669"/>
    <property type="project" value="UniProtKB-KW"/>
</dbReference>
<evidence type="ECO:0000256" key="17">
    <source>
        <dbReference type="HAMAP-Rule" id="MF_00639"/>
    </source>
</evidence>
<evidence type="ECO:0000256" key="5">
    <source>
        <dbReference type="ARBA" id="ARBA00012212"/>
    </source>
</evidence>
<evidence type="ECO:0000256" key="14">
    <source>
        <dbReference type="ARBA" id="ARBA00030398"/>
    </source>
</evidence>
<dbReference type="GO" id="GO:0005524">
    <property type="term" value="F:ATP binding"/>
    <property type="evidence" value="ECO:0007669"/>
    <property type="project" value="UniProtKB-UniRule"/>
</dbReference>
<dbReference type="Gene3D" id="3.40.50.720">
    <property type="entry name" value="NAD(P)-binding Rossmann-like Domain"/>
    <property type="match status" value="1"/>
</dbReference>
<evidence type="ECO:0000256" key="13">
    <source>
        <dbReference type="ARBA" id="ARBA00023316"/>
    </source>
</evidence>
<dbReference type="InterPro" id="IPR036615">
    <property type="entry name" value="Mur_ligase_C_dom_sf"/>
</dbReference>
<keyword evidence="17 18" id="KW-0131">Cell cycle</keyword>
<evidence type="ECO:0000256" key="3">
    <source>
        <dbReference type="ARBA" id="ARBA00004752"/>
    </source>
</evidence>
<comment type="similarity">
    <text evidence="4 17">Belongs to the MurCDEF family.</text>
</comment>
<dbReference type="InterPro" id="IPR013221">
    <property type="entry name" value="Mur_ligase_cen"/>
</dbReference>
<evidence type="ECO:0000256" key="1">
    <source>
        <dbReference type="ARBA" id="ARBA00002734"/>
    </source>
</evidence>
<dbReference type="HAMAP" id="MF_00639">
    <property type="entry name" value="MurD"/>
    <property type="match status" value="1"/>
</dbReference>
<dbReference type="Pfam" id="PF08245">
    <property type="entry name" value="Mur_ligase_M"/>
    <property type="match status" value="1"/>
</dbReference>
<dbReference type="GO" id="GO:0009252">
    <property type="term" value="P:peptidoglycan biosynthetic process"/>
    <property type="evidence" value="ECO:0007669"/>
    <property type="project" value="UniProtKB-UniRule"/>
</dbReference>
<keyword evidence="10 17" id="KW-0067">ATP-binding</keyword>
<keyword evidence="22" id="KW-1185">Reference proteome</keyword>
<feature type="binding site" evidence="17">
    <location>
        <begin position="115"/>
        <end position="121"/>
    </location>
    <ligand>
        <name>ATP</name>
        <dbReference type="ChEBI" id="CHEBI:30616"/>
    </ligand>
</feature>
<evidence type="ECO:0000256" key="9">
    <source>
        <dbReference type="ARBA" id="ARBA00022741"/>
    </source>
</evidence>
<comment type="caution">
    <text evidence="21">The sequence shown here is derived from an EMBL/GenBank/DDBJ whole genome shotgun (WGS) entry which is preliminary data.</text>
</comment>
<keyword evidence="17 18" id="KW-0132">Cell division</keyword>
<evidence type="ECO:0000313" key="22">
    <source>
        <dbReference type="Proteomes" id="UP000601522"/>
    </source>
</evidence>
<keyword evidence="12 17" id="KW-0573">Peptidoglycan synthesis</keyword>
<evidence type="ECO:0000256" key="4">
    <source>
        <dbReference type="ARBA" id="ARBA00010416"/>
    </source>
</evidence>
<dbReference type="EMBL" id="JACRTK010000002">
    <property type="protein sequence ID" value="MBC8590713.1"/>
    <property type="molecule type" value="Genomic_DNA"/>
</dbReference>
<keyword evidence="9 17" id="KW-0547">Nucleotide-binding</keyword>
<dbReference type="RefSeq" id="WP_249323549.1">
    <property type="nucleotide sequence ID" value="NZ_JACRTK010000002.1"/>
</dbReference>
<dbReference type="SUPFAM" id="SSF51984">
    <property type="entry name" value="MurCD N-terminal domain"/>
    <property type="match status" value="1"/>
</dbReference>
<dbReference type="NCBIfam" id="TIGR01087">
    <property type="entry name" value="murD"/>
    <property type="match status" value="1"/>
</dbReference>
<feature type="domain" description="Mur ligase central" evidence="20">
    <location>
        <begin position="113"/>
        <end position="290"/>
    </location>
</feature>
<dbReference type="PANTHER" id="PTHR43692:SF1">
    <property type="entry name" value="UDP-N-ACETYLMURAMOYLALANINE--D-GLUTAMATE LIGASE"/>
    <property type="match status" value="1"/>
</dbReference>